<evidence type="ECO:0000313" key="2">
    <source>
        <dbReference type="EMBL" id="KAJ7213628.1"/>
    </source>
</evidence>
<dbReference type="Gene3D" id="3.80.10.10">
    <property type="entry name" value="Ribonuclease Inhibitor"/>
    <property type="match status" value="1"/>
</dbReference>
<dbReference type="Proteomes" id="UP001219525">
    <property type="component" value="Unassembled WGS sequence"/>
</dbReference>
<organism evidence="2 3">
    <name type="scientific">Mycena pura</name>
    <dbReference type="NCBI Taxonomy" id="153505"/>
    <lineage>
        <taxon>Eukaryota</taxon>
        <taxon>Fungi</taxon>
        <taxon>Dikarya</taxon>
        <taxon>Basidiomycota</taxon>
        <taxon>Agaricomycotina</taxon>
        <taxon>Agaricomycetes</taxon>
        <taxon>Agaricomycetidae</taxon>
        <taxon>Agaricales</taxon>
        <taxon>Marasmiineae</taxon>
        <taxon>Mycenaceae</taxon>
        <taxon>Mycena</taxon>
    </lineage>
</organism>
<dbReference type="InterPro" id="IPR001810">
    <property type="entry name" value="F-box_dom"/>
</dbReference>
<dbReference type="InterPro" id="IPR032675">
    <property type="entry name" value="LRR_dom_sf"/>
</dbReference>
<protein>
    <recommendedName>
        <fullName evidence="1">F-box domain-containing protein</fullName>
    </recommendedName>
</protein>
<proteinExistence type="predicted"/>
<sequence length="429" mass="47849">MATVHLPTELWIAIFYYLRPSSLRAVHCVSSALRDVSSRFLFEDVHLELETLQGAGLKQFSERMALLSSPGIAPYIRRVQLSTGDNFGETPVSLDCRNKSIVVALRAIPFFVNLQSLRIYFLSKDNHADLSRLGLETLENLDELAITGCSFHSRNNAAAKIRVNRLFLRFCNFTHHSKGFAGLRRSFLPAIDPQALRLLTLHFDSNIFADWLEDDASPPTAFPNLRELRLTGSVSRKQLGKIFARFPSIRRFSIESLKDTATPLAVELNAFTGPCTLLPLVLPQTGCSELTLAVSDLYGGNGLAHYLAAAGRAPSVTSLNLTLSSARLGAWEAPYDAFSLIPNVAELRLIIWFEHVESYYRDTVTRETYPDILARVLRAPPRLQHVIIEGSETLPFMVSECELEAALRRAVPNLIGIRFRSLVPEGRAL</sequence>
<evidence type="ECO:0000313" key="3">
    <source>
        <dbReference type="Proteomes" id="UP001219525"/>
    </source>
</evidence>
<dbReference type="Pfam" id="PF12937">
    <property type="entry name" value="F-box-like"/>
    <property type="match status" value="1"/>
</dbReference>
<feature type="domain" description="F-box" evidence="1">
    <location>
        <begin position="5"/>
        <end position="45"/>
    </location>
</feature>
<dbReference type="SUPFAM" id="SSF52058">
    <property type="entry name" value="L domain-like"/>
    <property type="match status" value="1"/>
</dbReference>
<reference evidence="2" key="1">
    <citation type="submission" date="2023-03" db="EMBL/GenBank/DDBJ databases">
        <title>Massive genome expansion in bonnet fungi (Mycena s.s.) driven by repeated elements and novel gene families across ecological guilds.</title>
        <authorList>
            <consortium name="Lawrence Berkeley National Laboratory"/>
            <person name="Harder C.B."/>
            <person name="Miyauchi S."/>
            <person name="Viragh M."/>
            <person name="Kuo A."/>
            <person name="Thoen E."/>
            <person name="Andreopoulos B."/>
            <person name="Lu D."/>
            <person name="Skrede I."/>
            <person name="Drula E."/>
            <person name="Henrissat B."/>
            <person name="Morin E."/>
            <person name="Kohler A."/>
            <person name="Barry K."/>
            <person name="LaButti K."/>
            <person name="Morin E."/>
            <person name="Salamov A."/>
            <person name="Lipzen A."/>
            <person name="Mereny Z."/>
            <person name="Hegedus B."/>
            <person name="Baldrian P."/>
            <person name="Stursova M."/>
            <person name="Weitz H."/>
            <person name="Taylor A."/>
            <person name="Grigoriev I.V."/>
            <person name="Nagy L.G."/>
            <person name="Martin F."/>
            <person name="Kauserud H."/>
        </authorList>
    </citation>
    <scope>NUCLEOTIDE SEQUENCE</scope>
    <source>
        <strain evidence="2">9144</strain>
    </source>
</reference>
<dbReference type="AlphaFoldDB" id="A0AAD6VM02"/>
<evidence type="ECO:0000259" key="1">
    <source>
        <dbReference type="Pfam" id="PF12937"/>
    </source>
</evidence>
<name>A0AAD6VM02_9AGAR</name>
<gene>
    <name evidence="2" type="ORF">GGX14DRAFT_80940</name>
</gene>
<keyword evidence="3" id="KW-1185">Reference proteome</keyword>
<feature type="non-terminal residue" evidence="2">
    <location>
        <position position="1"/>
    </location>
</feature>
<accession>A0AAD6VM02</accession>
<comment type="caution">
    <text evidence="2">The sequence shown here is derived from an EMBL/GenBank/DDBJ whole genome shotgun (WGS) entry which is preliminary data.</text>
</comment>
<dbReference type="EMBL" id="JARJCW010000021">
    <property type="protein sequence ID" value="KAJ7213628.1"/>
    <property type="molecule type" value="Genomic_DNA"/>
</dbReference>